<evidence type="ECO:0000313" key="1">
    <source>
        <dbReference type="EMBL" id="SKB01374.1"/>
    </source>
</evidence>
<dbReference type="EMBL" id="FUYJ01000005">
    <property type="protein sequence ID" value="SKB01374.1"/>
    <property type="molecule type" value="Genomic_DNA"/>
</dbReference>
<proteinExistence type="predicted"/>
<reference evidence="2" key="1">
    <citation type="submission" date="2017-02" db="EMBL/GenBank/DDBJ databases">
        <authorList>
            <person name="Varghese N."/>
            <person name="Submissions S."/>
        </authorList>
    </citation>
    <scope>NUCLEOTIDE SEQUENCE [LARGE SCALE GENOMIC DNA]</scope>
    <source>
        <strain evidence="2">DSM 23966</strain>
    </source>
</reference>
<organism evidence="1 2">
    <name type="scientific">Sporosarcina newyorkensis</name>
    <dbReference type="NCBI Taxonomy" id="759851"/>
    <lineage>
        <taxon>Bacteria</taxon>
        <taxon>Bacillati</taxon>
        <taxon>Bacillota</taxon>
        <taxon>Bacilli</taxon>
        <taxon>Bacillales</taxon>
        <taxon>Caryophanaceae</taxon>
        <taxon>Sporosarcina</taxon>
    </lineage>
</organism>
<keyword evidence="2" id="KW-1185">Reference proteome</keyword>
<dbReference type="AlphaFoldDB" id="A0A1T4YHW2"/>
<evidence type="ECO:0000313" key="2">
    <source>
        <dbReference type="Proteomes" id="UP000190042"/>
    </source>
</evidence>
<accession>A0A1T4YHW2</accession>
<gene>
    <name evidence="1" type="ORF">SAMN04244570_2706</name>
</gene>
<protein>
    <submittedName>
        <fullName evidence="1">Uncharacterized protein</fullName>
    </submittedName>
</protein>
<name>A0A1T4YHW2_9BACL</name>
<dbReference type="Proteomes" id="UP000190042">
    <property type="component" value="Unassembled WGS sequence"/>
</dbReference>
<sequence length="50" mass="5592">MVTYESMNMLFQFGIFLATALTKRSNRPLPLTEVLNGGLLFLVKTSSIVK</sequence>